<dbReference type="AlphaFoldDB" id="A0ABD6EPG2"/>
<gene>
    <name evidence="1" type="ORF">AB6A40_008462</name>
</gene>
<sequence>MKKTFFSYIKVWRLFSDVNGQVYMFERGCTSMCAPGCIVLADMENRFISCSSCCDTDNCNTDNHSSHNCQLFAIFFALFVFVR</sequence>
<keyword evidence="2" id="KW-1185">Reference proteome</keyword>
<proteinExistence type="predicted"/>
<dbReference type="CDD" id="cd00117">
    <property type="entry name" value="TFP"/>
    <property type="match status" value="1"/>
</dbReference>
<dbReference type="EMBL" id="JBGFUD010007804">
    <property type="protein sequence ID" value="MFH4981753.1"/>
    <property type="molecule type" value="Genomic_DNA"/>
</dbReference>
<evidence type="ECO:0000313" key="1">
    <source>
        <dbReference type="EMBL" id="MFH4981753.1"/>
    </source>
</evidence>
<organism evidence="1 2">
    <name type="scientific">Gnathostoma spinigerum</name>
    <dbReference type="NCBI Taxonomy" id="75299"/>
    <lineage>
        <taxon>Eukaryota</taxon>
        <taxon>Metazoa</taxon>
        <taxon>Ecdysozoa</taxon>
        <taxon>Nematoda</taxon>
        <taxon>Chromadorea</taxon>
        <taxon>Rhabditida</taxon>
        <taxon>Spirurina</taxon>
        <taxon>Gnathostomatomorpha</taxon>
        <taxon>Gnathostomatoidea</taxon>
        <taxon>Gnathostomatidae</taxon>
        <taxon>Gnathostoma</taxon>
    </lineage>
</organism>
<evidence type="ECO:0008006" key="3">
    <source>
        <dbReference type="Google" id="ProtNLM"/>
    </source>
</evidence>
<dbReference type="InterPro" id="IPR045860">
    <property type="entry name" value="Snake_toxin-like_sf"/>
</dbReference>
<protein>
    <recommendedName>
        <fullName evidence="3">Snake toxin/toxin-like domain-containing protein</fullName>
    </recommendedName>
</protein>
<evidence type="ECO:0000313" key="2">
    <source>
        <dbReference type="Proteomes" id="UP001608902"/>
    </source>
</evidence>
<name>A0ABD6EPG2_9BILA</name>
<dbReference type="Proteomes" id="UP001608902">
    <property type="component" value="Unassembled WGS sequence"/>
</dbReference>
<reference evidence="1 2" key="1">
    <citation type="submission" date="2024-08" db="EMBL/GenBank/DDBJ databases">
        <title>Gnathostoma spinigerum genome.</title>
        <authorList>
            <person name="Gonzalez-Bertolin B."/>
            <person name="Monzon S."/>
            <person name="Zaballos A."/>
            <person name="Jimenez P."/>
            <person name="Dekumyoy P."/>
            <person name="Varona S."/>
            <person name="Cuesta I."/>
            <person name="Sumanam S."/>
            <person name="Adisakwattana P."/>
            <person name="Gasser R.B."/>
            <person name="Hernandez-Gonzalez A."/>
            <person name="Young N.D."/>
            <person name="Perteguer M.J."/>
        </authorList>
    </citation>
    <scope>NUCLEOTIDE SEQUENCE [LARGE SCALE GENOMIC DNA]</scope>
    <source>
        <strain evidence="1">AL3</strain>
        <tissue evidence="1">Liver</tissue>
    </source>
</reference>
<dbReference type="SUPFAM" id="SSF57302">
    <property type="entry name" value="Snake toxin-like"/>
    <property type="match status" value="1"/>
</dbReference>
<accession>A0ABD6EPG2</accession>
<comment type="caution">
    <text evidence="1">The sequence shown here is derived from an EMBL/GenBank/DDBJ whole genome shotgun (WGS) entry which is preliminary data.</text>
</comment>